<feature type="non-terminal residue" evidence="1">
    <location>
        <position position="77"/>
    </location>
</feature>
<accession>A0A0C9Z163</accession>
<sequence length="77" mass="8743">MTCQMGLCGAPRPLKLPRRVGLTYFTRVGDKTRSSELSREEKQKRLSITQQCYLSESLSARPTRSPRLTFFSGSVFV</sequence>
<dbReference type="HOGENOM" id="CLU_2644769_0_0_1"/>
<protein>
    <submittedName>
        <fullName evidence="1">Uncharacterized protein</fullName>
    </submittedName>
</protein>
<evidence type="ECO:0000313" key="2">
    <source>
        <dbReference type="Proteomes" id="UP000054018"/>
    </source>
</evidence>
<reference evidence="1 2" key="1">
    <citation type="submission" date="2014-04" db="EMBL/GenBank/DDBJ databases">
        <authorList>
            <consortium name="DOE Joint Genome Institute"/>
            <person name="Kuo A."/>
            <person name="Kohler A."/>
            <person name="Costa M.D."/>
            <person name="Nagy L.G."/>
            <person name="Floudas D."/>
            <person name="Copeland A."/>
            <person name="Barry K.W."/>
            <person name="Cichocki N."/>
            <person name="Veneault-Fourrey C."/>
            <person name="LaButti K."/>
            <person name="Lindquist E.A."/>
            <person name="Lipzen A."/>
            <person name="Lundell T."/>
            <person name="Morin E."/>
            <person name="Murat C."/>
            <person name="Sun H."/>
            <person name="Tunlid A."/>
            <person name="Henrissat B."/>
            <person name="Grigoriev I.V."/>
            <person name="Hibbett D.S."/>
            <person name="Martin F."/>
            <person name="Nordberg H.P."/>
            <person name="Cantor M.N."/>
            <person name="Hua S.X."/>
        </authorList>
    </citation>
    <scope>NUCLEOTIDE SEQUENCE [LARGE SCALE GENOMIC DNA]</scope>
    <source>
        <strain evidence="1 2">441</strain>
    </source>
</reference>
<evidence type="ECO:0000313" key="1">
    <source>
        <dbReference type="EMBL" id="KIK31295.1"/>
    </source>
</evidence>
<dbReference type="AlphaFoldDB" id="A0A0C9Z163"/>
<dbReference type="Proteomes" id="UP000054018">
    <property type="component" value="Unassembled WGS sequence"/>
</dbReference>
<dbReference type="EMBL" id="KN833685">
    <property type="protein sequence ID" value="KIK31295.1"/>
    <property type="molecule type" value="Genomic_DNA"/>
</dbReference>
<proteinExistence type="predicted"/>
<name>A0A0C9Z163_9AGAM</name>
<organism evidence="1 2">
    <name type="scientific">Pisolithus microcarpus 441</name>
    <dbReference type="NCBI Taxonomy" id="765257"/>
    <lineage>
        <taxon>Eukaryota</taxon>
        <taxon>Fungi</taxon>
        <taxon>Dikarya</taxon>
        <taxon>Basidiomycota</taxon>
        <taxon>Agaricomycotina</taxon>
        <taxon>Agaricomycetes</taxon>
        <taxon>Agaricomycetidae</taxon>
        <taxon>Boletales</taxon>
        <taxon>Sclerodermatineae</taxon>
        <taxon>Pisolithaceae</taxon>
        <taxon>Pisolithus</taxon>
    </lineage>
</organism>
<gene>
    <name evidence="1" type="ORF">PISMIDRAFT_670326</name>
</gene>
<reference evidence="2" key="2">
    <citation type="submission" date="2015-01" db="EMBL/GenBank/DDBJ databases">
        <title>Evolutionary Origins and Diversification of the Mycorrhizal Mutualists.</title>
        <authorList>
            <consortium name="DOE Joint Genome Institute"/>
            <consortium name="Mycorrhizal Genomics Consortium"/>
            <person name="Kohler A."/>
            <person name="Kuo A."/>
            <person name="Nagy L.G."/>
            <person name="Floudas D."/>
            <person name="Copeland A."/>
            <person name="Barry K.W."/>
            <person name="Cichocki N."/>
            <person name="Veneault-Fourrey C."/>
            <person name="LaButti K."/>
            <person name="Lindquist E.A."/>
            <person name="Lipzen A."/>
            <person name="Lundell T."/>
            <person name="Morin E."/>
            <person name="Murat C."/>
            <person name="Riley R."/>
            <person name="Ohm R."/>
            <person name="Sun H."/>
            <person name="Tunlid A."/>
            <person name="Henrissat B."/>
            <person name="Grigoriev I.V."/>
            <person name="Hibbett D.S."/>
            <person name="Martin F."/>
        </authorList>
    </citation>
    <scope>NUCLEOTIDE SEQUENCE [LARGE SCALE GENOMIC DNA]</scope>
    <source>
        <strain evidence="2">441</strain>
    </source>
</reference>
<keyword evidence="2" id="KW-1185">Reference proteome</keyword>